<evidence type="ECO:0000259" key="13">
    <source>
        <dbReference type="SMART" id="SM00037"/>
    </source>
</evidence>
<dbReference type="GO" id="GO:0007267">
    <property type="term" value="P:cell-cell signaling"/>
    <property type="evidence" value="ECO:0007669"/>
    <property type="project" value="TreeGrafter"/>
</dbReference>
<evidence type="ECO:0000256" key="2">
    <source>
        <dbReference type="ARBA" id="ARBA00004651"/>
    </source>
</evidence>
<dbReference type="AlphaFoldDB" id="A0A6P8GNP0"/>
<dbReference type="CTD" id="572278"/>
<comment type="subunit">
    <text evidence="9">A connexon is composed of a hexamer of connexins.</text>
</comment>
<evidence type="ECO:0000256" key="9">
    <source>
        <dbReference type="RuleBase" id="RU000630"/>
    </source>
</evidence>
<proteinExistence type="inferred from homology"/>
<dbReference type="InterPro" id="IPR019570">
    <property type="entry name" value="Connexin_CCC"/>
</dbReference>
<dbReference type="OrthoDB" id="9939271at2759"/>
<dbReference type="GO" id="GO:0005922">
    <property type="term" value="C:connexin complex"/>
    <property type="evidence" value="ECO:0007669"/>
    <property type="project" value="InterPro"/>
</dbReference>
<dbReference type="PANTHER" id="PTHR11984">
    <property type="entry name" value="CONNEXIN"/>
    <property type="match status" value="1"/>
</dbReference>
<keyword evidence="4 9" id="KW-0812">Transmembrane</keyword>
<evidence type="ECO:0000256" key="10">
    <source>
        <dbReference type="SAM" id="Coils"/>
    </source>
</evidence>
<comment type="subcellular location">
    <subcellularLocation>
        <location evidence="1">Cell junction</location>
        <location evidence="1">Gap junction</location>
    </subcellularLocation>
    <subcellularLocation>
        <location evidence="2 9">Cell membrane</location>
        <topology evidence="2 9">Multi-pass membrane protein</topology>
    </subcellularLocation>
</comment>
<organism evidence="15 16">
    <name type="scientific">Clupea harengus</name>
    <name type="common">Atlantic herring</name>
    <dbReference type="NCBI Taxonomy" id="7950"/>
    <lineage>
        <taxon>Eukaryota</taxon>
        <taxon>Metazoa</taxon>
        <taxon>Chordata</taxon>
        <taxon>Craniata</taxon>
        <taxon>Vertebrata</taxon>
        <taxon>Euteleostomi</taxon>
        <taxon>Actinopterygii</taxon>
        <taxon>Neopterygii</taxon>
        <taxon>Teleostei</taxon>
        <taxon>Clupei</taxon>
        <taxon>Clupeiformes</taxon>
        <taxon>Clupeoidei</taxon>
        <taxon>Clupeidae</taxon>
        <taxon>Clupea</taxon>
    </lineage>
</organism>
<comment type="function">
    <text evidence="9">One gap junction consists of a cluster of closely packed pairs of transmembrane channels, the connexons, through which materials of low MW diffuse from one cell to a neighboring cell.</text>
</comment>
<dbReference type="PANTHER" id="PTHR11984:SF61">
    <property type="entry name" value="GAP JUNCTION PROTEIN"/>
    <property type="match status" value="1"/>
</dbReference>
<feature type="coiled-coil region" evidence="10">
    <location>
        <begin position="139"/>
        <end position="166"/>
    </location>
</feature>
<evidence type="ECO:0000256" key="12">
    <source>
        <dbReference type="SAM" id="Phobius"/>
    </source>
</evidence>
<reference evidence="16" key="1">
    <citation type="submission" date="2025-08" db="UniProtKB">
        <authorList>
            <consortium name="RefSeq"/>
        </authorList>
    </citation>
    <scope>IDENTIFICATION</scope>
</reference>
<evidence type="ECO:0000256" key="5">
    <source>
        <dbReference type="ARBA" id="ARBA00022868"/>
    </source>
</evidence>
<evidence type="ECO:0000313" key="16">
    <source>
        <dbReference type="RefSeq" id="XP_031436455.1"/>
    </source>
</evidence>
<dbReference type="InterPro" id="IPR000500">
    <property type="entry name" value="Connexin"/>
</dbReference>
<keyword evidence="10" id="KW-0175">Coiled coil</keyword>
<evidence type="ECO:0000256" key="1">
    <source>
        <dbReference type="ARBA" id="ARBA00004610"/>
    </source>
</evidence>
<comment type="similarity">
    <text evidence="9">Belongs to the connexin family.</text>
</comment>
<evidence type="ECO:0000256" key="3">
    <source>
        <dbReference type="ARBA" id="ARBA00022475"/>
    </source>
</evidence>
<feature type="region of interest" description="Disordered" evidence="11">
    <location>
        <begin position="467"/>
        <end position="530"/>
    </location>
</feature>
<keyword evidence="3" id="KW-1003">Cell membrane</keyword>
<dbReference type="SMART" id="SM00037">
    <property type="entry name" value="CNX"/>
    <property type="match status" value="1"/>
</dbReference>
<evidence type="ECO:0000259" key="14">
    <source>
        <dbReference type="SMART" id="SM01089"/>
    </source>
</evidence>
<evidence type="ECO:0000256" key="8">
    <source>
        <dbReference type="ARBA" id="ARBA00023136"/>
    </source>
</evidence>
<keyword evidence="7 12" id="KW-1133">Transmembrane helix</keyword>
<evidence type="ECO:0000256" key="11">
    <source>
        <dbReference type="SAM" id="MobiDB-lite"/>
    </source>
</evidence>
<dbReference type="PROSITE" id="PS00408">
    <property type="entry name" value="CONNEXINS_2"/>
    <property type="match status" value="1"/>
</dbReference>
<name>A0A6P8GNP0_CLUHA</name>
<keyword evidence="15" id="KW-1185">Reference proteome</keyword>
<keyword evidence="5 9" id="KW-0303">Gap junction</keyword>
<gene>
    <name evidence="16" type="primary">gja10a</name>
</gene>
<dbReference type="SMART" id="SM01089">
    <property type="entry name" value="Connexin_CCC"/>
    <property type="match status" value="1"/>
</dbReference>
<evidence type="ECO:0000313" key="15">
    <source>
        <dbReference type="Proteomes" id="UP000515152"/>
    </source>
</evidence>
<dbReference type="FunFam" id="1.20.1440.80:FF:000001">
    <property type="entry name" value="Gap junction alpha-1"/>
    <property type="match status" value="1"/>
</dbReference>
<sequence length="546" mass="61518">MQKVVRIHWRGPKHRTRKHRHVAVNMGDWNLLGGILEEVHVHSTIVGKIWLTILFIFRMLVLGVAAEDVWVDEQSQFVCNTEQPGCKNVCYDSAFPISLIRFWVMQIIFVSSPSLVYMGHALYRLRSLEKERHRRKVQLRAELEEVEPLLEEHRKLEKELKKLEEQKRVKKAPLQGSLLCTYVIHILTRSVVEVGFIVAQYILYGIGLDPLYKCETLPCPNMVDCYVSRPTEKTIFMVFMIVIACVSLFLNLLEISHLGVRKIKQTLTGLRPADDSDSLGNLPRKPNLQQLCVVTNMSPQKKNPMLVQTSFFPEGHADPPPLYLAAMDVLPSGDAQRDNSINEGGGGGGHLVSCFPQQTRQLRLASQGRIQGLRFQMPLEQPQLALQHGISESQPHLQQHTQQHSQFAANEFLGEAHRRLSCLAQQTHEGQYPGGPYQPNHMAAAPVSMPHLATHLAQHRPSRVLELEARRDSSDSDVPYPPHPPRKASFMARLPSDSDSSNVSSCQTSQSSGSELGSLNNMVMNPPPGRRMSMSVFLDISSIMKK</sequence>
<dbReference type="InterPro" id="IPR038359">
    <property type="entry name" value="Connexin_N_sf"/>
</dbReference>
<feature type="transmembrane region" description="Helical" evidence="12">
    <location>
        <begin position="49"/>
        <end position="66"/>
    </location>
</feature>
<dbReference type="PRINTS" id="PR00206">
    <property type="entry name" value="CONNEXIN"/>
</dbReference>
<dbReference type="InterPro" id="IPR017990">
    <property type="entry name" value="Connexin_CS"/>
</dbReference>
<dbReference type="PROSITE" id="PS00407">
    <property type="entry name" value="CONNEXINS_1"/>
    <property type="match status" value="1"/>
</dbReference>
<feature type="compositionally biased region" description="Low complexity" evidence="11">
    <location>
        <begin position="497"/>
        <end position="514"/>
    </location>
</feature>
<dbReference type="Proteomes" id="UP000515152">
    <property type="component" value="Chromosome 14"/>
</dbReference>
<evidence type="ECO:0000256" key="4">
    <source>
        <dbReference type="ARBA" id="ARBA00022692"/>
    </source>
</evidence>
<dbReference type="Pfam" id="PF00029">
    <property type="entry name" value="Connexin"/>
    <property type="match status" value="1"/>
</dbReference>
<evidence type="ECO:0000256" key="6">
    <source>
        <dbReference type="ARBA" id="ARBA00022949"/>
    </source>
</evidence>
<dbReference type="GO" id="GO:0005243">
    <property type="term" value="F:gap junction channel activity"/>
    <property type="evidence" value="ECO:0007669"/>
    <property type="project" value="TreeGrafter"/>
</dbReference>
<protein>
    <recommendedName>
        <fullName evidence="9">Gap junction protein</fullName>
    </recommendedName>
</protein>
<keyword evidence="6" id="KW-0965">Cell junction</keyword>
<feature type="transmembrane region" description="Helical" evidence="12">
    <location>
        <begin position="103"/>
        <end position="125"/>
    </location>
</feature>
<feature type="domain" description="Connexin N-terminal" evidence="13">
    <location>
        <begin position="68"/>
        <end position="101"/>
    </location>
</feature>
<feature type="domain" description="Connexin cysteine-rich" evidence="14">
    <location>
        <begin position="192"/>
        <end position="258"/>
    </location>
</feature>
<feature type="transmembrane region" description="Helical" evidence="12">
    <location>
        <begin position="234"/>
        <end position="253"/>
    </location>
</feature>
<accession>A0A6P8GNP0</accession>
<dbReference type="InterPro" id="IPR013092">
    <property type="entry name" value="Connexin_N"/>
</dbReference>
<dbReference type="GeneID" id="105908229"/>
<dbReference type="Gene3D" id="1.20.1440.80">
    <property type="entry name" value="Gap junction channel protein cysteine-rich domain"/>
    <property type="match status" value="1"/>
</dbReference>
<keyword evidence="8 12" id="KW-0472">Membrane</keyword>
<evidence type="ECO:0000256" key="7">
    <source>
        <dbReference type="ARBA" id="ARBA00022989"/>
    </source>
</evidence>
<dbReference type="RefSeq" id="XP_031436455.1">
    <property type="nucleotide sequence ID" value="XM_031580595.2"/>
</dbReference>